<organism evidence="2 3">
    <name type="scientific">Paramecium octaurelia</name>
    <dbReference type="NCBI Taxonomy" id="43137"/>
    <lineage>
        <taxon>Eukaryota</taxon>
        <taxon>Sar</taxon>
        <taxon>Alveolata</taxon>
        <taxon>Ciliophora</taxon>
        <taxon>Intramacronucleata</taxon>
        <taxon>Oligohymenophorea</taxon>
        <taxon>Peniculida</taxon>
        <taxon>Parameciidae</taxon>
        <taxon>Paramecium</taxon>
    </lineage>
</organism>
<feature type="coiled-coil region" evidence="1">
    <location>
        <begin position="207"/>
        <end position="252"/>
    </location>
</feature>
<evidence type="ECO:0000313" key="3">
    <source>
        <dbReference type="Proteomes" id="UP000683925"/>
    </source>
</evidence>
<gene>
    <name evidence="2" type="ORF">POCTA_138.1.T0050361</name>
</gene>
<accession>A0A8S1S5J4</accession>
<protein>
    <recommendedName>
        <fullName evidence="4">TLDc domain-containing protein</fullName>
    </recommendedName>
</protein>
<reference evidence="2" key="1">
    <citation type="submission" date="2021-01" db="EMBL/GenBank/DDBJ databases">
        <authorList>
            <consortium name="Genoscope - CEA"/>
            <person name="William W."/>
        </authorList>
    </citation>
    <scope>NUCLEOTIDE SEQUENCE</scope>
</reference>
<feature type="coiled-coil region" evidence="1">
    <location>
        <begin position="135"/>
        <end position="162"/>
    </location>
</feature>
<evidence type="ECO:0000256" key="1">
    <source>
        <dbReference type="SAM" id="Coils"/>
    </source>
</evidence>
<proteinExistence type="predicted"/>
<dbReference type="OrthoDB" id="306144at2759"/>
<sequence>MALVQAKNIDLHLPYQQLPTKKQKKITIHCLEYGHSDQKVEYISLTPETDVIKSRLQCIKCINGPYSHFRQQVAVLEEVLSDCMNVMKHTHFQGNFYQEFSNLYHSLKFDISKDDIKFKCATIRKQFLYLIQEFEQDLLQNYDKYQELYDKIKQQVDNLKTVFDFSELQGHLENYAKQGPNPPPKSQKNINNVLNDYVKKLHEEVTQEKKQTDLDSLKTKINEFTKKSCFHIHKLDQGMENIQNIIEEMKKTFSPNNFTQSQLSNDYISEVLKKIDKDYVDFTKVEKIKNLYSSIHEGLKYDVVLNHLQKEESSKLLFIFKCSNSQIFGAYISPTLTSSLLFSLSKEQIYTLKINKKPLKYNKDANDNSELFSLGDQDLIIQSSFTKCRSKLGSLFDLSGYSIANHEMHLANAVEFEIVALEIFKL</sequence>
<dbReference type="AlphaFoldDB" id="A0A8S1S5J4"/>
<dbReference type="EMBL" id="CAJJDP010000004">
    <property type="protein sequence ID" value="CAD8134299.1"/>
    <property type="molecule type" value="Genomic_DNA"/>
</dbReference>
<dbReference type="Proteomes" id="UP000683925">
    <property type="component" value="Unassembled WGS sequence"/>
</dbReference>
<comment type="caution">
    <text evidence="2">The sequence shown here is derived from an EMBL/GenBank/DDBJ whole genome shotgun (WGS) entry which is preliminary data.</text>
</comment>
<name>A0A8S1S5J4_PAROT</name>
<keyword evidence="3" id="KW-1185">Reference proteome</keyword>
<keyword evidence="1" id="KW-0175">Coiled coil</keyword>
<evidence type="ECO:0008006" key="4">
    <source>
        <dbReference type="Google" id="ProtNLM"/>
    </source>
</evidence>
<evidence type="ECO:0000313" key="2">
    <source>
        <dbReference type="EMBL" id="CAD8134299.1"/>
    </source>
</evidence>
<dbReference type="OMA" id="CIKCING"/>